<sequence>MLYIWEDQDIHHGTETLAFVGEEKSPFWITEFKRGNLFAIIEDGTGHIMVGPLTSEATAEWLTLNGHMPAEIISHGPGKYKNPYVWADSIALKTLANHQNMRCVTRPIVGVDPAEPGNDTTVHYEQKEPSLPDLPEGPMSPPAPPAPPAPPVPKAPKAPPAPQVSRRPEPLGLRSGAIPSSPSPASDNDKPGDLPVEPIPTF</sequence>
<protein>
    <submittedName>
        <fullName evidence="2">Phage protein</fullName>
    </submittedName>
</protein>
<reference evidence="2 3" key="1">
    <citation type="submission" date="2019-03" db="EMBL/GenBank/DDBJ databases">
        <title>Whole genome analysis of Pseudomonas aeruginosa PAO1 lytic phage PhiPA01.</title>
        <authorList>
            <person name="Ong SP."/>
            <person name="Miyanaga K."/>
            <person name="Tanji Y."/>
        </authorList>
    </citation>
    <scope>NUCLEOTIDE SEQUENCE [LARGE SCALE GENOMIC DNA]</scope>
    <source>
        <strain evidence="2 3">PhiPA01</strain>
    </source>
</reference>
<proteinExistence type="predicted"/>
<feature type="region of interest" description="Disordered" evidence="1">
    <location>
        <begin position="109"/>
        <end position="202"/>
    </location>
</feature>
<evidence type="ECO:0000313" key="3">
    <source>
        <dbReference type="Proteomes" id="UP000307863"/>
    </source>
</evidence>
<name>A0A455VXG4_9CAUD</name>
<organism evidence="2 3">
    <name type="scientific">Pseudomonas phage PA01</name>
    <dbReference type="NCBI Taxonomy" id="2498591"/>
    <lineage>
        <taxon>Viruses</taxon>
        <taxon>Duplodnaviria</taxon>
        <taxon>Heunggongvirae</taxon>
        <taxon>Uroviricota</taxon>
        <taxon>Caudoviricetes</taxon>
        <taxon>Lindbergviridae</taxon>
        <taxon>Pbunavirus</taxon>
        <taxon>Pbunavirus PA01</taxon>
    </lineage>
</organism>
<feature type="compositionally biased region" description="Pro residues" evidence="1">
    <location>
        <begin position="138"/>
        <end position="162"/>
    </location>
</feature>
<accession>A0A455VXG4</accession>
<dbReference type="EMBL" id="AP019535">
    <property type="protein sequence ID" value="BBI98266.1"/>
    <property type="molecule type" value="Genomic_DNA"/>
</dbReference>
<evidence type="ECO:0000256" key="1">
    <source>
        <dbReference type="SAM" id="MobiDB-lite"/>
    </source>
</evidence>
<dbReference type="Proteomes" id="UP000307863">
    <property type="component" value="Segment"/>
</dbReference>
<evidence type="ECO:0000313" key="2">
    <source>
        <dbReference type="EMBL" id="BBI98266.1"/>
    </source>
</evidence>
<keyword evidence="3" id="KW-1185">Reference proteome</keyword>
<gene>
    <name evidence="2" type="ORF">PALP01_0057</name>
</gene>